<dbReference type="EMBL" id="CATNWA010015617">
    <property type="protein sequence ID" value="CAI9585116.1"/>
    <property type="molecule type" value="Genomic_DNA"/>
</dbReference>
<sequence>MTECIVAQKHKNTLYSHIYAWPWQQRTRYMMNWVCGPIQPQFISFSNAHVEG</sequence>
<evidence type="ECO:0000313" key="1">
    <source>
        <dbReference type="EMBL" id="CAI9585116.1"/>
    </source>
</evidence>
<evidence type="ECO:0000313" key="2">
    <source>
        <dbReference type="Proteomes" id="UP001162483"/>
    </source>
</evidence>
<name>A0ABN9EJT2_9NEOB</name>
<dbReference type="Proteomes" id="UP001162483">
    <property type="component" value="Unassembled WGS sequence"/>
</dbReference>
<gene>
    <name evidence="1" type="ORF">SPARVUS_LOCUS10129987</name>
</gene>
<organism evidence="1 2">
    <name type="scientific">Staurois parvus</name>
    <dbReference type="NCBI Taxonomy" id="386267"/>
    <lineage>
        <taxon>Eukaryota</taxon>
        <taxon>Metazoa</taxon>
        <taxon>Chordata</taxon>
        <taxon>Craniata</taxon>
        <taxon>Vertebrata</taxon>
        <taxon>Euteleostomi</taxon>
        <taxon>Amphibia</taxon>
        <taxon>Batrachia</taxon>
        <taxon>Anura</taxon>
        <taxon>Neobatrachia</taxon>
        <taxon>Ranoidea</taxon>
        <taxon>Ranidae</taxon>
        <taxon>Staurois</taxon>
    </lineage>
</organism>
<comment type="caution">
    <text evidence="1">The sequence shown here is derived from an EMBL/GenBank/DDBJ whole genome shotgun (WGS) entry which is preliminary data.</text>
</comment>
<keyword evidence="2" id="KW-1185">Reference proteome</keyword>
<proteinExistence type="predicted"/>
<protein>
    <submittedName>
        <fullName evidence="1">Uncharacterized protein</fullName>
    </submittedName>
</protein>
<accession>A0ABN9EJT2</accession>
<reference evidence="1" key="1">
    <citation type="submission" date="2023-05" db="EMBL/GenBank/DDBJ databases">
        <authorList>
            <person name="Stuckert A."/>
        </authorList>
    </citation>
    <scope>NUCLEOTIDE SEQUENCE</scope>
</reference>